<protein>
    <submittedName>
        <fullName evidence="2">Uncharacterized protein</fullName>
    </submittedName>
</protein>
<dbReference type="InterPro" id="IPR004027">
    <property type="entry name" value="SEC_C_motif"/>
</dbReference>
<dbReference type="HOGENOM" id="CLU_391173_0_0_9"/>
<name>A0A075RA16_BRELA</name>
<dbReference type="Pfam" id="PF02810">
    <property type="entry name" value="SEC-C"/>
    <property type="match status" value="1"/>
</dbReference>
<dbReference type="AlphaFoldDB" id="A0A075RA16"/>
<dbReference type="Proteomes" id="UP000005850">
    <property type="component" value="Chromosome"/>
</dbReference>
<gene>
    <name evidence="2" type="ORF">BRLA_c038080</name>
</gene>
<accession>A0A075RA16</accession>
<dbReference type="STRING" id="1042163.BRLA_c038080"/>
<dbReference type="EMBL" id="CP007806">
    <property type="protein sequence ID" value="AIG28108.1"/>
    <property type="molecule type" value="Genomic_DNA"/>
</dbReference>
<evidence type="ECO:0000313" key="3">
    <source>
        <dbReference type="Proteomes" id="UP000005850"/>
    </source>
</evidence>
<dbReference type="Gene3D" id="3.10.450.50">
    <property type="match status" value="1"/>
</dbReference>
<dbReference type="InterPro" id="IPR010998">
    <property type="entry name" value="Integrase_recombinase_N"/>
</dbReference>
<evidence type="ECO:0000313" key="2">
    <source>
        <dbReference type="EMBL" id="AIG28108.1"/>
    </source>
</evidence>
<dbReference type="SUPFAM" id="SSF103642">
    <property type="entry name" value="Sec-C motif"/>
    <property type="match status" value="1"/>
</dbReference>
<dbReference type="KEGG" id="blr:BRLA_c038080"/>
<sequence>MSVGRNELCPCGSGKKYKKCCGVVTDIAQVRMAREQKLRKEFATWTERLTKYVVQHVNDIEISRARDRFAQETGLTLKELFQPRWMDHFMNWYVFDVKNEGVSVLEHFIGQYGKRMDQDIKEGLLHLQLGLYEITSVTEDMTVVTDLYTNQEHNLISSQSVALKPGQLLLARLIPLGYRDSIFSGSLMVSATLKNELLTIVKNMESSGREAVSLALYKRLNEQGVSYEQEPEEESMVRFVYEGVHAPEIRRLLKTHGSFESKKQEPSQETWVYASQKDEFLIRSLDSALLELHEIAAELILEQNRLTIEGYKPGVEQASDALKLGTPTEEIAINGLTSTGTKLAKGTLFITSAPTLPPKVLQWAVQSYFTEKWLQTSQMELQDVPPLLVAASDKQELKSALTQILDKLEHEEAMGQGIARFMNIEVLKTKLSMPNHLHHIANLLDRPLIEGLPESIFTVRPEVLADIASFVEEMTAGKSELTMKKYDETMNLFRTFIRNAFGPTFDWNALRIQHVAYFLAHDVLERVDTPSKTLANNLLSVLTAFFKWLDKKHQTLLTADMLNVISQLKEDLPEAYRMRTLLTKEANHSLHQSSLQPQVVLEEMLAYAGKKQPEHALMRQNGEQLSFVTEQEIVMSEGWSIFAIAGLVEDGTLRLYGAPEIYPPAITELVIAATKQKA</sequence>
<keyword evidence="3" id="KW-1185">Reference proteome</keyword>
<dbReference type="Pfam" id="PF25948">
    <property type="entry name" value="DUF7986"/>
    <property type="match status" value="1"/>
</dbReference>
<dbReference type="InterPro" id="IPR058292">
    <property type="entry name" value="DUF7986"/>
</dbReference>
<reference evidence="2 3" key="1">
    <citation type="journal article" date="2011" name="J. Bacteriol.">
        <title>Genome sequence of Brevibacillus laterosporus LMG 15441, a pathogen of invertebrates.</title>
        <authorList>
            <person name="Djukic M."/>
            <person name="Poehlein A."/>
            <person name="Thurmer A."/>
            <person name="Daniel R."/>
        </authorList>
    </citation>
    <scope>NUCLEOTIDE SEQUENCE [LARGE SCALE GENOMIC DNA]</scope>
    <source>
        <strain evidence="2 3">LMG 15441</strain>
    </source>
</reference>
<keyword evidence="1" id="KW-0238">DNA-binding</keyword>
<evidence type="ECO:0000256" key="1">
    <source>
        <dbReference type="ARBA" id="ARBA00023125"/>
    </source>
</evidence>
<dbReference type="eggNOG" id="COG3012">
    <property type="taxonomic scope" value="Bacteria"/>
</dbReference>
<organism evidence="2 3">
    <name type="scientific">Brevibacillus laterosporus LMG 15441</name>
    <dbReference type="NCBI Taxonomy" id="1042163"/>
    <lineage>
        <taxon>Bacteria</taxon>
        <taxon>Bacillati</taxon>
        <taxon>Bacillota</taxon>
        <taxon>Bacilli</taxon>
        <taxon>Bacillales</taxon>
        <taxon>Paenibacillaceae</taxon>
        <taxon>Brevibacillus</taxon>
    </lineage>
</organism>
<dbReference type="Gene3D" id="1.10.150.130">
    <property type="match status" value="1"/>
</dbReference>
<dbReference type="RefSeq" id="WP_003338720.1">
    <property type="nucleotide sequence ID" value="NZ_CP007806.1"/>
</dbReference>
<dbReference type="GO" id="GO:0003677">
    <property type="term" value="F:DNA binding"/>
    <property type="evidence" value="ECO:0007669"/>
    <property type="project" value="UniProtKB-KW"/>
</dbReference>
<proteinExistence type="predicted"/>